<dbReference type="Pfam" id="PF20256">
    <property type="entry name" value="MoCoBD_2"/>
    <property type="match status" value="1"/>
</dbReference>
<dbReference type="Pfam" id="PF02738">
    <property type="entry name" value="MoCoBD_1"/>
    <property type="match status" value="1"/>
</dbReference>
<dbReference type="Proteomes" id="UP000460272">
    <property type="component" value="Unassembled WGS sequence"/>
</dbReference>
<dbReference type="EMBL" id="RPFW01000002">
    <property type="protein sequence ID" value="TVZ05721.1"/>
    <property type="molecule type" value="Genomic_DNA"/>
</dbReference>
<dbReference type="InterPro" id="IPR008274">
    <property type="entry name" value="AldOxase/xan_DH_MoCoBD1"/>
</dbReference>
<keyword evidence="2" id="KW-0560">Oxidoreductase</keyword>
<dbReference type="Pfam" id="PF01315">
    <property type="entry name" value="Ald_Xan_dh_C"/>
    <property type="match status" value="1"/>
</dbReference>
<dbReference type="SUPFAM" id="SSF54665">
    <property type="entry name" value="CO dehydrogenase molybdoprotein N-domain-like"/>
    <property type="match status" value="1"/>
</dbReference>
<dbReference type="SUPFAM" id="SSF56003">
    <property type="entry name" value="Molybdenum cofactor-binding domain"/>
    <property type="match status" value="1"/>
</dbReference>
<evidence type="ECO:0000256" key="2">
    <source>
        <dbReference type="ARBA" id="ARBA00023002"/>
    </source>
</evidence>
<dbReference type="OrthoDB" id="9758509at2"/>
<sequence>MTQIAAQRYTGTSVKRSEDPRILTGGGRYVDDIKLPGMLHAAFVRSPLAHGRVVAVDAAAARELPGVVAVYTGADMAAMTLPGQDPLFAMMGGGGPAPEYTLLATDKVRFVGDPVAIVVAESRYLAEDGCELVEVDYEDLPPVASAAAALDAGSPPLFANLDDNIIGPHKRTEFGDVAGTFAGADLVSEFHIDVHRHQNVPMEGRGIVADYDAGTGILTAHAATQGVHMTKLGIAMRLGIEPDKVRVLAGDIGGSFGLKIGASREELAVAAASRALGRPVKWTEDRSENLAASGHAREESFDVRAAVSKDGDLLGLDVAMVIDIGAYPVMGTMVAGIVEAMMPGPYKLAAFGFESTAVATNKASYVAYRGPWASETFVRERILDVLAKDLGLDPLEIRLRNVAPRTDPPFSMVTGRPLVGVTTRESLERVAQMVDIPAFRRRQAQERARGRYLGIGLATFIEAAPGPRQPGAPSGPMSLEHMRLMLSEDGIVTLFTGQMPHGQSHQTTLAQIAADEFGVPFEQVRVVVGDSAVVPFGFTGGSRSATMTGGVALHGARQLKGKVLDIASLLIEASAADLEIVDGQVQVVGDPDTAIGVGEVARRAASGEFGPDVDTSLEVEASFDGGEGGWSGGSHCAIVEVDVETGIVTVERYVAAEDCGALINPAVVEGQIRGGIAQGIGAVLLERSAYDEDGNYQSATFMDYLLPTACEIPRFEIEHLETVPLDADVNFRGVGEGGMIVAPPTLVNAIEDALAPFGVRIYEQHLPPARILELIAESAG</sequence>
<gene>
    <name evidence="4" type="ORF">EAS64_14615</name>
</gene>
<dbReference type="PANTHER" id="PTHR11908">
    <property type="entry name" value="XANTHINE DEHYDROGENASE"/>
    <property type="match status" value="1"/>
</dbReference>
<keyword evidence="5" id="KW-1185">Reference proteome</keyword>
<dbReference type="InterPro" id="IPR036856">
    <property type="entry name" value="Ald_Oxase/Xan_DH_a/b_sf"/>
</dbReference>
<dbReference type="InterPro" id="IPR046867">
    <property type="entry name" value="AldOxase/xan_DH_MoCoBD2"/>
</dbReference>
<dbReference type="PANTHER" id="PTHR11908:SF132">
    <property type="entry name" value="ALDEHYDE OXIDASE 1-RELATED"/>
    <property type="match status" value="1"/>
</dbReference>
<dbReference type="SMART" id="SM01008">
    <property type="entry name" value="Ald_Xan_dh_C"/>
    <property type="match status" value="1"/>
</dbReference>
<evidence type="ECO:0000313" key="5">
    <source>
        <dbReference type="Proteomes" id="UP000460272"/>
    </source>
</evidence>
<dbReference type="RefSeq" id="WP_145853421.1">
    <property type="nucleotide sequence ID" value="NZ_RPFW01000002.1"/>
</dbReference>
<dbReference type="InterPro" id="IPR000674">
    <property type="entry name" value="Ald_Oxase/Xan_DH_a/b"/>
</dbReference>
<evidence type="ECO:0000256" key="1">
    <source>
        <dbReference type="ARBA" id="ARBA00022505"/>
    </source>
</evidence>
<accession>A0A6P2C6M6</accession>
<reference evidence="4 5" key="1">
    <citation type="submission" date="2018-11" db="EMBL/GenBank/DDBJ databases">
        <title>Trebonia kvetii gen.nov., sp.nov., a novel acidophilic actinobacterium, and proposal of the new actinobacterial family Treboniaceae fam. nov.</title>
        <authorList>
            <person name="Rapoport D."/>
            <person name="Sagova-Mareckova M."/>
            <person name="Sedlacek I."/>
            <person name="Provaznik J."/>
            <person name="Kralova S."/>
            <person name="Pavlinic D."/>
            <person name="Benes V."/>
            <person name="Kopecky J."/>
        </authorList>
    </citation>
    <scope>NUCLEOTIDE SEQUENCE [LARGE SCALE GENOMIC DNA]</scope>
    <source>
        <strain evidence="4 5">15Tr583</strain>
    </source>
</reference>
<protein>
    <submittedName>
        <fullName evidence="4">Xanthine dehydrogenase family protein molybdopterin-binding subunit</fullName>
    </submittedName>
</protein>
<evidence type="ECO:0000313" key="4">
    <source>
        <dbReference type="EMBL" id="TVZ05721.1"/>
    </source>
</evidence>
<evidence type="ECO:0000259" key="3">
    <source>
        <dbReference type="SMART" id="SM01008"/>
    </source>
</evidence>
<dbReference type="InterPro" id="IPR016208">
    <property type="entry name" value="Ald_Oxase/xanthine_DH-like"/>
</dbReference>
<proteinExistence type="predicted"/>
<dbReference type="Gene3D" id="3.90.1170.50">
    <property type="entry name" value="Aldehyde oxidase/xanthine dehydrogenase, a/b hammerhead"/>
    <property type="match status" value="1"/>
</dbReference>
<keyword evidence="1" id="KW-0500">Molybdenum</keyword>
<comment type="caution">
    <text evidence="4">The sequence shown here is derived from an EMBL/GenBank/DDBJ whole genome shotgun (WGS) entry which is preliminary data.</text>
</comment>
<name>A0A6P2C6M6_9ACTN</name>
<organism evidence="4 5">
    <name type="scientific">Trebonia kvetii</name>
    <dbReference type="NCBI Taxonomy" id="2480626"/>
    <lineage>
        <taxon>Bacteria</taxon>
        <taxon>Bacillati</taxon>
        <taxon>Actinomycetota</taxon>
        <taxon>Actinomycetes</taxon>
        <taxon>Streptosporangiales</taxon>
        <taxon>Treboniaceae</taxon>
        <taxon>Trebonia</taxon>
    </lineage>
</organism>
<feature type="domain" description="Aldehyde oxidase/xanthine dehydrogenase a/b hammerhead" evidence="3">
    <location>
        <begin position="24"/>
        <end position="141"/>
    </location>
</feature>
<dbReference type="InterPro" id="IPR037165">
    <property type="entry name" value="AldOxase/xan_DH_Mopterin-bd_sf"/>
</dbReference>
<dbReference type="GO" id="GO:0005506">
    <property type="term" value="F:iron ion binding"/>
    <property type="evidence" value="ECO:0007669"/>
    <property type="project" value="InterPro"/>
</dbReference>
<dbReference type="Gene3D" id="3.30.365.10">
    <property type="entry name" value="Aldehyde oxidase/xanthine dehydrogenase, molybdopterin binding domain"/>
    <property type="match status" value="4"/>
</dbReference>
<dbReference type="AlphaFoldDB" id="A0A6P2C6M6"/>
<dbReference type="GO" id="GO:0016491">
    <property type="term" value="F:oxidoreductase activity"/>
    <property type="evidence" value="ECO:0007669"/>
    <property type="project" value="UniProtKB-KW"/>
</dbReference>